<dbReference type="AlphaFoldDB" id="Q0RHE4"/>
<dbReference type="Gene3D" id="2.20.130.10">
    <property type="entry name" value="CAC2371-like domains"/>
    <property type="match status" value="1"/>
</dbReference>
<dbReference type="eggNOG" id="COG0500">
    <property type="taxonomic scope" value="Bacteria"/>
</dbReference>
<proteinExistence type="predicted"/>
<dbReference type="Proteomes" id="UP000000657">
    <property type="component" value="Chromosome"/>
</dbReference>
<reference evidence="2 3" key="1">
    <citation type="journal article" date="2007" name="Genome Res.">
        <title>Genome characteristics of facultatively symbiotic Frankia sp. strains reflect host range and host plant biogeography.</title>
        <authorList>
            <person name="Normand P."/>
            <person name="Lapierre P."/>
            <person name="Tisa L.S."/>
            <person name="Gogarten J.P."/>
            <person name="Alloisio N."/>
            <person name="Bagnarol E."/>
            <person name="Bassi C.A."/>
            <person name="Berry A.M."/>
            <person name="Bickhart D.M."/>
            <person name="Choisne N."/>
            <person name="Couloux A."/>
            <person name="Cournoyer B."/>
            <person name="Cruveiller S."/>
            <person name="Daubin V."/>
            <person name="Demange N."/>
            <person name="Francino M.P."/>
            <person name="Goltsman E."/>
            <person name="Huang Y."/>
            <person name="Kopp O.R."/>
            <person name="Labarre L."/>
            <person name="Lapidus A."/>
            <person name="Lavire C."/>
            <person name="Marechal J."/>
            <person name="Martinez M."/>
            <person name="Mastronunzio J.E."/>
            <person name="Mullin B.C."/>
            <person name="Niemann J."/>
            <person name="Pujic P."/>
            <person name="Rawnsley T."/>
            <person name="Rouy Z."/>
            <person name="Schenowitz C."/>
            <person name="Sellstedt A."/>
            <person name="Tavares F."/>
            <person name="Tomkins J.P."/>
            <person name="Vallenet D."/>
            <person name="Valverde C."/>
            <person name="Wall L.G."/>
            <person name="Wang Y."/>
            <person name="Medigue C."/>
            <person name="Benson D.R."/>
        </authorList>
    </citation>
    <scope>NUCLEOTIDE SEQUENCE [LARGE SCALE GENOMIC DNA]</scope>
    <source>
        <strain evidence="3">DSM 45986 / CECT 9034 / ACN14a</strain>
    </source>
</reference>
<protein>
    <submittedName>
        <fullName evidence="2">Methyltransferase</fullName>
    </submittedName>
</protein>
<dbReference type="OrthoDB" id="3172472at2"/>
<gene>
    <name evidence="2" type="ordered locus">FRAAL4443</name>
</gene>
<dbReference type="KEGG" id="fal:FRAAL4443"/>
<dbReference type="Pfam" id="PF13649">
    <property type="entry name" value="Methyltransf_25"/>
    <property type="match status" value="1"/>
</dbReference>
<accession>Q0RHE4</accession>
<dbReference type="HOGENOM" id="CLU_069129_7_2_11"/>
<keyword evidence="2" id="KW-0808">Transferase</keyword>
<dbReference type="EMBL" id="CT573213">
    <property type="protein sequence ID" value="CAJ63085.1"/>
    <property type="molecule type" value="Genomic_DNA"/>
</dbReference>
<dbReference type="GO" id="GO:0032259">
    <property type="term" value="P:methylation"/>
    <property type="evidence" value="ECO:0007669"/>
    <property type="project" value="UniProtKB-KW"/>
</dbReference>
<dbReference type="CDD" id="cd02440">
    <property type="entry name" value="AdoMet_MTases"/>
    <property type="match status" value="1"/>
</dbReference>
<keyword evidence="2" id="KW-0489">Methyltransferase</keyword>
<dbReference type="SUPFAM" id="SSF53335">
    <property type="entry name" value="S-adenosyl-L-methionine-dependent methyltransferases"/>
    <property type="match status" value="1"/>
</dbReference>
<evidence type="ECO:0000313" key="2">
    <source>
        <dbReference type="EMBL" id="CAJ63085.1"/>
    </source>
</evidence>
<dbReference type="InterPro" id="IPR041698">
    <property type="entry name" value="Methyltransf_25"/>
</dbReference>
<dbReference type="GO" id="GO:0008168">
    <property type="term" value="F:methyltransferase activity"/>
    <property type="evidence" value="ECO:0007669"/>
    <property type="project" value="UniProtKB-KW"/>
</dbReference>
<evidence type="ECO:0000259" key="1">
    <source>
        <dbReference type="Pfam" id="PF13649"/>
    </source>
</evidence>
<feature type="domain" description="Methyltransferase" evidence="1">
    <location>
        <begin position="43"/>
        <end position="138"/>
    </location>
</feature>
<keyword evidence="3" id="KW-1185">Reference proteome</keyword>
<dbReference type="RefSeq" id="WP_011605564.1">
    <property type="nucleotide sequence ID" value="NC_008278.1"/>
</dbReference>
<dbReference type="STRING" id="326424.FRAAL4443"/>
<evidence type="ECO:0000313" key="3">
    <source>
        <dbReference type="Proteomes" id="UP000000657"/>
    </source>
</evidence>
<organism evidence="2 3">
    <name type="scientific">Frankia alni (strain DSM 45986 / CECT 9034 / ACN14a)</name>
    <dbReference type="NCBI Taxonomy" id="326424"/>
    <lineage>
        <taxon>Bacteria</taxon>
        <taxon>Bacillati</taxon>
        <taxon>Actinomycetota</taxon>
        <taxon>Actinomycetes</taxon>
        <taxon>Frankiales</taxon>
        <taxon>Frankiaceae</taxon>
        <taxon>Frankia</taxon>
    </lineage>
</organism>
<dbReference type="Gene3D" id="3.40.50.150">
    <property type="entry name" value="Vaccinia Virus protein VP39"/>
    <property type="match status" value="1"/>
</dbReference>
<dbReference type="InterPro" id="IPR029063">
    <property type="entry name" value="SAM-dependent_MTases_sf"/>
</dbReference>
<sequence>MTGRAPEYGRLSSLVYQVDKPIGTSFGDVELYRDLLAGVTGEILEPAVGTGRVLIPLCEAGLRVRGFDTSAPMLAVCRENCAVRGLAPELFEADMTTFNDPSAFDAVIIPAGSFALVTGRDRALRTLRNFHTCLRPGGRLILDAEPLEPLGPAITVDPLRHWWHGDDLLTLTSLPAALAEKDVRSTWLRYELWRDGRLVDAELQKFDLQIYQLDELAGLLREAGFTVTAVHADYEAGRPASADARQWTIEATAR</sequence>
<name>Q0RHE4_FRAAA</name>